<reference evidence="2 3" key="1">
    <citation type="submission" date="2021-01" db="EMBL/GenBank/DDBJ databases">
        <title>Whole genome shotgun sequence of Planotetraspora phitsanulokensis NBRC 104273.</title>
        <authorList>
            <person name="Komaki H."/>
            <person name="Tamura T."/>
        </authorList>
    </citation>
    <scope>NUCLEOTIDE SEQUENCE [LARGE SCALE GENOMIC DNA]</scope>
    <source>
        <strain evidence="2 3">NBRC 104273</strain>
    </source>
</reference>
<keyword evidence="3" id="KW-1185">Reference proteome</keyword>
<evidence type="ECO:0000313" key="3">
    <source>
        <dbReference type="Proteomes" id="UP000622547"/>
    </source>
</evidence>
<dbReference type="InterPro" id="IPR000073">
    <property type="entry name" value="AB_hydrolase_1"/>
</dbReference>
<proteinExistence type="predicted"/>
<dbReference type="InterPro" id="IPR029058">
    <property type="entry name" value="AB_hydrolase_fold"/>
</dbReference>
<dbReference type="PANTHER" id="PTHR43194">
    <property type="entry name" value="HYDROLASE ALPHA/BETA FOLD FAMILY"/>
    <property type="match status" value="1"/>
</dbReference>
<dbReference type="PANTHER" id="PTHR43194:SF5">
    <property type="entry name" value="PIMELOYL-[ACYL-CARRIER PROTEIN] METHYL ESTER ESTERASE"/>
    <property type="match status" value="1"/>
</dbReference>
<name>A0A8J3U337_9ACTN</name>
<dbReference type="GO" id="GO:0016787">
    <property type="term" value="F:hydrolase activity"/>
    <property type="evidence" value="ECO:0007669"/>
    <property type="project" value="UniProtKB-KW"/>
</dbReference>
<sequence>MSGYKTGSVTSADGTVIGYRQLGSGPAVILLHGGMLAAQHLMRLADVLSSRYTVYLPDRRGRGVSGPHGADYRIAREVEDVQALAAASDASRIFGLSSGALVALRTALEIPSIARVAVYEPPLDVDGSVPVSWVPRFDREIAAGKPASALVTALKGLDVEPVFGRIPRFVLVPLMTTAMRLQRGGPAHEVPVAELIPTMHLDLRLIEEMTGTAKDYAALDTPVLLLGGANSPAYFARILDELHRVLPHAERVTFPKLGHSGTENDGDPQVVGETLLRFFG</sequence>
<dbReference type="Proteomes" id="UP000622547">
    <property type="component" value="Unassembled WGS sequence"/>
</dbReference>
<feature type="domain" description="AB hydrolase-1" evidence="1">
    <location>
        <begin position="28"/>
        <end position="263"/>
    </location>
</feature>
<dbReference type="Gene3D" id="3.40.50.1820">
    <property type="entry name" value="alpha/beta hydrolase"/>
    <property type="match status" value="1"/>
</dbReference>
<dbReference type="RefSeq" id="WP_204072089.1">
    <property type="nucleotide sequence ID" value="NZ_BAABHI010000012.1"/>
</dbReference>
<evidence type="ECO:0000313" key="2">
    <source>
        <dbReference type="EMBL" id="GII36376.1"/>
    </source>
</evidence>
<dbReference type="SUPFAM" id="SSF53474">
    <property type="entry name" value="alpha/beta-Hydrolases"/>
    <property type="match status" value="1"/>
</dbReference>
<gene>
    <name evidence="2" type="ORF">Pph01_13790</name>
</gene>
<organism evidence="2 3">
    <name type="scientific">Planotetraspora phitsanulokensis</name>
    <dbReference type="NCBI Taxonomy" id="575192"/>
    <lineage>
        <taxon>Bacteria</taxon>
        <taxon>Bacillati</taxon>
        <taxon>Actinomycetota</taxon>
        <taxon>Actinomycetes</taxon>
        <taxon>Streptosporangiales</taxon>
        <taxon>Streptosporangiaceae</taxon>
        <taxon>Planotetraspora</taxon>
    </lineage>
</organism>
<evidence type="ECO:0000259" key="1">
    <source>
        <dbReference type="Pfam" id="PF12697"/>
    </source>
</evidence>
<protein>
    <submittedName>
        <fullName evidence="2">Alpha/beta hydrolase</fullName>
    </submittedName>
</protein>
<comment type="caution">
    <text evidence="2">The sequence shown here is derived from an EMBL/GenBank/DDBJ whole genome shotgun (WGS) entry which is preliminary data.</text>
</comment>
<dbReference type="AlphaFoldDB" id="A0A8J3U337"/>
<accession>A0A8J3U337</accession>
<dbReference type="InterPro" id="IPR050228">
    <property type="entry name" value="Carboxylesterase_BioH"/>
</dbReference>
<keyword evidence="2" id="KW-0378">Hydrolase</keyword>
<dbReference type="EMBL" id="BOOP01000004">
    <property type="protein sequence ID" value="GII36376.1"/>
    <property type="molecule type" value="Genomic_DNA"/>
</dbReference>
<dbReference type="Pfam" id="PF12697">
    <property type="entry name" value="Abhydrolase_6"/>
    <property type="match status" value="1"/>
</dbReference>